<sequence>MFINHKASHQLADTFTTGCLLDASPHHLGGILKNPDLFRPPLVERLPHCPIAIHLDPGSRGCSALTLHCPTAGISERQPLQIKQLSPWTMLAETTDPNDHGASQVPTFALWFGLIPLVQPGGIITTRVSLTFHFVREAWWPTDIATALADIADLWLRRLTNQTPPAASHRRSPTH</sequence>
<keyword evidence="2" id="KW-1185">Reference proteome</keyword>
<protein>
    <submittedName>
        <fullName evidence="1">Uncharacterized protein</fullName>
    </submittedName>
</protein>
<reference evidence="1" key="1">
    <citation type="journal article" date="2016" name="Front. Microbiol.">
        <title>Genome Sequence of the Piezophilic, Mesophilic Sulfate-Reducing Bacterium Desulfovibrio indicus J2T.</title>
        <authorList>
            <person name="Cao J."/>
            <person name="Maignien L."/>
            <person name="Shao Z."/>
            <person name="Alain K."/>
            <person name="Jebbar M."/>
        </authorList>
    </citation>
    <scope>NUCLEOTIDE SEQUENCE</scope>
    <source>
        <strain evidence="1">DSM 16372</strain>
    </source>
</reference>
<evidence type="ECO:0000313" key="1">
    <source>
        <dbReference type="EMBL" id="GJD86902.1"/>
    </source>
</evidence>
<name>A0AAV4ZEW3_9HYPH</name>
<accession>A0AAV4ZEW3</accession>
<comment type="caution">
    <text evidence="1">The sequence shown here is derived from an EMBL/GenBank/DDBJ whole genome shotgun (WGS) entry which is preliminary data.</text>
</comment>
<dbReference type="EMBL" id="BPQO01000001">
    <property type="protein sequence ID" value="GJD86902.1"/>
    <property type="molecule type" value="Genomic_DNA"/>
</dbReference>
<dbReference type="RefSeq" id="WP_082773272.1">
    <property type="nucleotide sequence ID" value="NZ_BPQO01000001.1"/>
</dbReference>
<proteinExistence type="predicted"/>
<dbReference type="AlphaFoldDB" id="A0AAV4ZEW3"/>
<reference evidence="1" key="2">
    <citation type="submission" date="2021-08" db="EMBL/GenBank/DDBJ databases">
        <authorList>
            <person name="Tani A."/>
            <person name="Ola A."/>
            <person name="Ogura Y."/>
            <person name="Katsura K."/>
            <person name="Hayashi T."/>
        </authorList>
    </citation>
    <scope>NUCLEOTIDE SEQUENCE</scope>
    <source>
        <strain evidence="1">DSM 16372</strain>
    </source>
</reference>
<organism evidence="1 2">
    <name type="scientific">Methylobacterium hispanicum</name>
    <dbReference type="NCBI Taxonomy" id="270350"/>
    <lineage>
        <taxon>Bacteria</taxon>
        <taxon>Pseudomonadati</taxon>
        <taxon>Pseudomonadota</taxon>
        <taxon>Alphaproteobacteria</taxon>
        <taxon>Hyphomicrobiales</taxon>
        <taxon>Methylobacteriaceae</taxon>
        <taxon>Methylobacterium</taxon>
    </lineage>
</organism>
<gene>
    <name evidence="1" type="ORF">BHAOGJBA_0400</name>
</gene>
<evidence type="ECO:0000313" key="2">
    <source>
        <dbReference type="Proteomes" id="UP001055247"/>
    </source>
</evidence>
<dbReference type="Proteomes" id="UP001055247">
    <property type="component" value="Unassembled WGS sequence"/>
</dbReference>